<organism evidence="1 2">
    <name type="scientific">Fonsecaea monophora</name>
    <dbReference type="NCBI Taxonomy" id="254056"/>
    <lineage>
        <taxon>Eukaryota</taxon>
        <taxon>Fungi</taxon>
        <taxon>Dikarya</taxon>
        <taxon>Ascomycota</taxon>
        <taxon>Pezizomycotina</taxon>
        <taxon>Eurotiomycetes</taxon>
        <taxon>Chaetothyriomycetidae</taxon>
        <taxon>Chaetothyriales</taxon>
        <taxon>Herpotrichiellaceae</taxon>
        <taxon>Fonsecaea</taxon>
    </lineage>
</organism>
<evidence type="ECO:0000313" key="2">
    <source>
        <dbReference type="Proteomes" id="UP000077002"/>
    </source>
</evidence>
<dbReference type="GeneID" id="34606275"/>
<comment type="caution">
    <text evidence="1">The sequence shown here is derived from an EMBL/GenBank/DDBJ whole genome shotgun (WGS) entry which is preliminary data.</text>
</comment>
<sequence>MEIIPLFRQTVIYSRWTESRALEKANTGMFAKVLSSSAHPRSFKALGEEMVCRHSICQNLVVDGGLENEDLVKGLAEKYNIRRGGSVCITIPQRTAKSRSATSQSEMPSPKSVCKAENQSDCSDHLDAVPSADRTSIRTSTGLTPYEIELSTLMDQSGQLNSKSARGASCHAMATGAEPF</sequence>
<dbReference type="OrthoDB" id="1936587at2759"/>
<dbReference type="EMBL" id="LVKK01000147">
    <property type="protein sequence ID" value="OAG34664.1"/>
    <property type="molecule type" value="Genomic_DNA"/>
</dbReference>
<accession>A0A177ERM5</accession>
<dbReference type="Proteomes" id="UP000077002">
    <property type="component" value="Unassembled WGS sequence"/>
</dbReference>
<gene>
    <name evidence="1" type="ORF">AYO21_11176</name>
</gene>
<protein>
    <submittedName>
        <fullName evidence="1">Uncharacterized protein</fullName>
    </submittedName>
</protein>
<name>A0A177ERM5_9EURO</name>
<reference evidence="1 2" key="1">
    <citation type="submission" date="2016-03" db="EMBL/GenBank/DDBJ databases">
        <title>Draft genome sequence of the Fonsecaea monophora CBS 269.37.</title>
        <authorList>
            <person name="Bombassaro A."/>
            <person name="Vinicius W.A."/>
            <person name="De Hoog S."/>
            <person name="Sun J."/>
            <person name="Souza E.M."/>
            <person name="Raittz R.T."/>
            <person name="Costa F."/>
            <person name="Leao A.C."/>
            <person name="Tadra-Sfeir M.Z."/>
            <person name="Baura V."/>
            <person name="Balsanelli E."/>
            <person name="Pedrosa F.O."/>
            <person name="Moreno L.F."/>
            <person name="Steffens M.B."/>
            <person name="Xi L."/>
            <person name="Bocca A.L."/>
            <person name="Felipe M.S."/>
            <person name="Teixeira M."/>
            <person name="Telles Filho F.Q."/>
            <person name="Azevedo C.M."/>
            <person name="Gomes R."/>
            <person name="Vicente V.A."/>
        </authorList>
    </citation>
    <scope>NUCLEOTIDE SEQUENCE [LARGE SCALE GENOMIC DNA]</scope>
    <source>
        <strain evidence="1 2">CBS 269.37</strain>
    </source>
</reference>
<dbReference type="AlphaFoldDB" id="A0A177ERM5"/>
<proteinExistence type="predicted"/>
<evidence type="ECO:0000313" key="1">
    <source>
        <dbReference type="EMBL" id="OAG34664.1"/>
    </source>
</evidence>
<dbReference type="RefSeq" id="XP_022506616.1">
    <property type="nucleotide sequence ID" value="XM_022661073.1"/>
</dbReference>
<keyword evidence="2" id="KW-1185">Reference proteome</keyword>